<proteinExistence type="predicted"/>
<protein>
    <submittedName>
        <fullName evidence="2">Uncharacterized protein</fullName>
    </submittedName>
</protein>
<keyword evidence="1" id="KW-1133">Transmembrane helix</keyword>
<evidence type="ECO:0000313" key="3">
    <source>
        <dbReference type="Proteomes" id="UP001597034"/>
    </source>
</evidence>
<reference evidence="2 3" key="1">
    <citation type="journal article" date="2019" name="Int. J. Syst. Evol. Microbiol.">
        <title>The Global Catalogue of Microorganisms (GCM) 10K type strain sequencing project: providing services to taxonomists for standard genome sequencing and annotation.</title>
        <authorList>
            <consortium name="The Broad Institute Genomics Platform"/>
            <consortium name="The Broad Institute Genome Sequencing Center for Infectious Disease"/>
            <person name="Wu L."/>
            <person name="Ma J."/>
        </authorList>
    </citation>
    <scope>NUCLEOTIDE SEQUENCE [LARGE SCALE GENOMIC DNA]</scope>
    <source>
        <strain evidence="2 3">CGMCC 1.10390</strain>
    </source>
</reference>
<gene>
    <name evidence="2" type="ORF">ACFSBL_17625</name>
</gene>
<keyword evidence="1" id="KW-0812">Transmembrane</keyword>
<keyword evidence="1" id="KW-0472">Membrane</keyword>
<keyword evidence="3" id="KW-1185">Reference proteome</keyword>
<dbReference type="Pfam" id="PF25927">
    <property type="entry name" value="DUF7972"/>
    <property type="match status" value="1"/>
</dbReference>
<organism evidence="2 3">
    <name type="scientific">Haloarchaeobius litoreus</name>
    <dbReference type="NCBI Taxonomy" id="755306"/>
    <lineage>
        <taxon>Archaea</taxon>
        <taxon>Methanobacteriati</taxon>
        <taxon>Methanobacteriota</taxon>
        <taxon>Stenosarchaea group</taxon>
        <taxon>Halobacteria</taxon>
        <taxon>Halobacteriales</taxon>
        <taxon>Halorubellaceae</taxon>
        <taxon>Haloarchaeobius</taxon>
    </lineage>
</organism>
<dbReference type="InterPro" id="IPR058278">
    <property type="entry name" value="DUF7972"/>
</dbReference>
<feature type="transmembrane region" description="Helical" evidence="1">
    <location>
        <begin position="309"/>
        <end position="331"/>
    </location>
</feature>
<dbReference type="Proteomes" id="UP001597034">
    <property type="component" value="Unassembled WGS sequence"/>
</dbReference>
<feature type="transmembrane region" description="Helical" evidence="1">
    <location>
        <begin position="47"/>
        <end position="67"/>
    </location>
</feature>
<comment type="caution">
    <text evidence="2">The sequence shown here is derived from an EMBL/GenBank/DDBJ whole genome shotgun (WGS) entry which is preliminary data.</text>
</comment>
<evidence type="ECO:0000313" key="2">
    <source>
        <dbReference type="EMBL" id="MFD1647513.1"/>
    </source>
</evidence>
<accession>A0ABD6DQX7</accession>
<name>A0ABD6DQX7_9EURY</name>
<feature type="transmembrane region" description="Helical" evidence="1">
    <location>
        <begin position="87"/>
        <end position="108"/>
    </location>
</feature>
<evidence type="ECO:0000256" key="1">
    <source>
        <dbReference type="SAM" id="Phobius"/>
    </source>
</evidence>
<dbReference type="RefSeq" id="WP_256400431.1">
    <property type="nucleotide sequence ID" value="NZ_JANHJR010000003.1"/>
</dbReference>
<dbReference type="AlphaFoldDB" id="A0ABD6DQX7"/>
<sequence>MESIGVMVFILDQFTDTADGSGASGADPDNPMARLIRWVLLYGDRRVLALVTTIIILSVQLIIGTVWEFEMERLVTETRAVQTLFNTLLGGIILFVSVVLSINTAALAQEFAPLQVKLARIEDSIGFQVELEELADEGVSPSGLQPFLEFVIGAIHAETESLRTSDNSTDDERARADLLAFVDEINTQLARIENRMRRTNPQVSIVLLSTLEYPYARHINVTRRLKSVHRDELTESDRSSLATLLKVLTILASGREYFTTLYYKRELGNLSSSLLVLSLPVIVFTAYVLLAMDAGLFPRTTLLGLGSRLLYVNLAFVIALSPYVLLSSYMLRILTVSKHSLESTVFTLDSDVELEFDS</sequence>
<dbReference type="EMBL" id="JBHUDO010000003">
    <property type="protein sequence ID" value="MFD1647513.1"/>
    <property type="molecule type" value="Genomic_DNA"/>
</dbReference>
<feature type="transmembrane region" description="Helical" evidence="1">
    <location>
        <begin position="274"/>
        <end position="297"/>
    </location>
</feature>